<evidence type="ECO:0000313" key="3">
    <source>
        <dbReference type="Proteomes" id="UP000054058"/>
    </source>
</evidence>
<feature type="transmembrane region" description="Helical" evidence="1">
    <location>
        <begin position="68"/>
        <end position="85"/>
    </location>
</feature>
<dbReference type="PATRIC" id="fig|1122207.3.peg.294"/>
<organism evidence="2 3">
    <name type="scientific">Marinomonas ushuaiensis DSM 15871</name>
    <dbReference type="NCBI Taxonomy" id="1122207"/>
    <lineage>
        <taxon>Bacteria</taxon>
        <taxon>Pseudomonadati</taxon>
        <taxon>Pseudomonadota</taxon>
        <taxon>Gammaproteobacteria</taxon>
        <taxon>Oceanospirillales</taxon>
        <taxon>Oceanospirillaceae</taxon>
        <taxon>Marinomonas</taxon>
    </lineage>
</organism>
<keyword evidence="1" id="KW-0812">Transmembrane</keyword>
<feature type="transmembrane region" description="Helical" evidence="1">
    <location>
        <begin position="42"/>
        <end position="62"/>
    </location>
</feature>
<keyword evidence="3" id="KW-1185">Reference proteome</keyword>
<name>X7EC17_9GAMM</name>
<dbReference type="EMBL" id="JAMB01000001">
    <property type="protein sequence ID" value="ETX12673.1"/>
    <property type="molecule type" value="Genomic_DNA"/>
</dbReference>
<dbReference type="STRING" id="1122207.MUS1_01415"/>
<sequence length="90" mass="10247">MKCPHCESKLSFSLLRKSIRRPQPCPSCDEGFTVTLSMSRMFLLIIPVAMSLFMIRPISLHWGIPPNLFSVLLIVLYVLSCATLIKRPVR</sequence>
<reference evidence="2 3" key="1">
    <citation type="submission" date="2014-01" db="EMBL/GenBank/DDBJ databases">
        <title>Marinomonas ushuaiensis DSM 15871 Genome Sequencing.</title>
        <authorList>
            <person name="Lai Q."/>
            <person name="Shao Z.S."/>
        </authorList>
    </citation>
    <scope>NUCLEOTIDE SEQUENCE [LARGE SCALE GENOMIC DNA]</scope>
    <source>
        <strain evidence="2 3">DSM 15871</strain>
    </source>
</reference>
<dbReference type="OrthoDB" id="6717714at2"/>
<proteinExistence type="predicted"/>
<accession>X7EC17</accession>
<keyword evidence="1" id="KW-0472">Membrane</keyword>
<keyword evidence="1" id="KW-1133">Transmembrane helix</keyword>
<protein>
    <recommendedName>
        <fullName evidence="4">Cxxc_20_cxxc protein</fullName>
    </recommendedName>
</protein>
<comment type="caution">
    <text evidence="2">The sequence shown here is derived from an EMBL/GenBank/DDBJ whole genome shotgun (WGS) entry which is preliminary data.</text>
</comment>
<dbReference type="Proteomes" id="UP000054058">
    <property type="component" value="Unassembled WGS sequence"/>
</dbReference>
<evidence type="ECO:0008006" key="4">
    <source>
        <dbReference type="Google" id="ProtNLM"/>
    </source>
</evidence>
<evidence type="ECO:0000256" key="1">
    <source>
        <dbReference type="SAM" id="Phobius"/>
    </source>
</evidence>
<evidence type="ECO:0000313" key="2">
    <source>
        <dbReference type="EMBL" id="ETX12673.1"/>
    </source>
</evidence>
<gene>
    <name evidence="2" type="ORF">MUS1_01415</name>
</gene>
<dbReference type="RefSeq" id="WP_036158053.1">
    <property type="nucleotide sequence ID" value="NZ_JAMB01000001.1"/>
</dbReference>
<dbReference type="AlphaFoldDB" id="X7EC17"/>